<dbReference type="AlphaFoldDB" id="A0A9Q0RDD7"/>
<evidence type="ECO:0000313" key="5">
    <source>
        <dbReference type="EMBL" id="KAJ5066330.1"/>
    </source>
</evidence>
<keyword evidence="7" id="KW-1185">Reference proteome</keyword>
<dbReference type="Gene3D" id="1.20.1090.10">
    <property type="entry name" value="Dehydroquinate synthase-like - alpha domain"/>
    <property type="match status" value="1"/>
</dbReference>
<proteinExistence type="inferred from homology"/>
<dbReference type="OrthoDB" id="339764at2759"/>
<feature type="domain" description="Alcohol dehydrogenase iron-type/glycerol dehydrogenase GldA" evidence="3">
    <location>
        <begin position="24"/>
        <end position="193"/>
    </location>
</feature>
<dbReference type="Gene3D" id="3.40.50.1970">
    <property type="match status" value="1"/>
</dbReference>
<dbReference type="GO" id="GO:0004022">
    <property type="term" value="F:alcohol dehydrogenase (NAD+) activity"/>
    <property type="evidence" value="ECO:0007669"/>
    <property type="project" value="TreeGrafter"/>
</dbReference>
<dbReference type="EMBL" id="JAPDFW010000064">
    <property type="protein sequence ID" value="KAJ5075493.1"/>
    <property type="molecule type" value="Genomic_DNA"/>
</dbReference>
<reference evidence="6" key="1">
    <citation type="submission" date="2022-10" db="EMBL/GenBank/DDBJ databases">
        <title>Novel sulphate-reducing endosymbionts in the free-living metamonad Anaeramoeba.</title>
        <authorList>
            <person name="Jerlstrom-Hultqvist J."/>
            <person name="Cepicka I."/>
            <person name="Gallot-Lavallee L."/>
            <person name="Salas-Leiva D."/>
            <person name="Curtis B.A."/>
            <person name="Zahonova K."/>
            <person name="Pipaliya S."/>
            <person name="Dacks J."/>
            <person name="Roger A.J."/>
        </authorList>
    </citation>
    <scope>NUCLEOTIDE SEQUENCE</scope>
    <source>
        <strain evidence="6">BMAN</strain>
    </source>
</reference>
<evidence type="ECO:0000256" key="1">
    <source>
        <dbReference type="ARBA" id="ARBA00007358"/>
    </source>
</evidence>
<protein>
    <submittedName>
        <fullName evidence="6">Alcohol dehydrogenase 4</fullName>
    </submittedName>
</protein>
<gene>
    <name evidence="6" type="ORF">M0811_07063</name>
    <name evidence="5" type="ORF">M0811_13709</name>
</gene>
<evidence type="ECO:0000259" key="3">
    <source>
        <dbReference type="Pfam" id="PF00465"/>
    </source>
</evidence>
<dbReference type="OMA" id="NLMGAGC"/>
<keyword evidence="2" id="KW-0560">Oxidoreductase</keyword>
<dbReference type="SUPFAM" id="SSF56796">
    <property type="entry name" value="Dehydroquinate synthase-like"/>
    <property type="match status" value="1"/>
</dbReference>
<evidence type="ECO:0000259" key="4">
    <source>
        <dbReference type="Pfam" id="PF25137"/>
    </source>
</evidence>
<comment type="caution">
    <text evidence="6">The sequence shown here is derived from an EMBL/GenBank/DDBJ whole genome shotgun (WGS) entry which is preliminary data.</text>
</comment>
<dbReference type="GO" id="GO:0046872">
    <property type="term" value="F:metal ion binding"/>
    <property type="evidence" value="ECO:0007669"/>
    <property type="project" value="InterPro"/>
</dbReference>
<dbReference type="InterPro" id="IPR039697">
    <property type="entry name" value="Alcohol_dehydrogenase_Fe"/>
</dbReference>
<evidence type="ECO:0000256" key="2">
    <source>
        <dbReference type="ARBA" id="ARBA00023002"/>
    </source>
</evidence>
<dbReference type="PANTHER" id="PTHR11496">
    <property type="entry name" value="ALCOHOL DEHYDROGENASE"/>
    <property type="match status" value="1"/>
</dbReference>
<dbReference type="InterPro" id="IPR001670">
    <property type="entry name" value="ADH_Fe/GldA"/>
</dbReference>
<sequence>MQVVNCLKGIENSITSFYYGKTQLEIGLGAINKYPEIVKKEKPKVMGLVTGKSSYKLNGAWDVVKKALDDEGIKLVHYDKITTNPLSSTIDECTKLFLDNKVDYVTAIGGGSPIDAAKLVTILMKYPGKIAYDVLHLTFETKEAVPLITINTTAGTGTEVNRFFVVTIDNKGPVLKPVVGSIAAYPTYSIDDPNLLMSSPPKMTIYTAVDSLNHVFEAATTKIRNPFSLILGKEVVEMVAHFLPIANKDPKNGEARYYLHYASALAGCAFDSALLHLTHSLEHPMAAKIWNLPHGQGLGILQPSVIKVVYPVLPKICALILGPIIPDLKGDPSEATMVAEKYEEWLAENGLPEKMGDVGFKEEDIDELVKNARETPVISNVLLPVSPVEATDELLKGIYLESMKPLRKK</sequence>
<dbReference type="Pfam" id="PF25137">
    <property type="entry name" value="ADH_Fe_C"/>
    <property type="match status" value="1"/>
</dbReference>
<dbReference type="EMBL" id="JAPDFW010000146">
    <property type="protein sequence ID" value="KAJ5066330.1"/>
    <property type="molecule type" value="Genomic_DNA"/>
</dbReference>
<accession>A0A9Q0RDD7</accession>
<name>A0A9Q0RDD7_ANAIG</name>
<dbReference type="Pfam" id="PF00465">
    <property type="entry name" value="Fe-ADH"/>
    <property type="match status" value="1"/>
</dbReference>
<dbReference type="FunFam" id="3.40.50.1970:FF:000003">
    <property type="entry name" value="Alcohol dehydrogenase, iron-containing"/>
    <property type="match status" value="1"/>
</dbReference>
<evidence type="ECO:0000313" key="6">
    <source>
        <dbReference type="EMBL" id="KAJ5075493.1"/>
    </source>
</evidence>
<organism evidence="6 7">
    <name type="scientific">Anaeramoeba ignava</name>
    <name type="common">Anaerobic marine amoeba</name>
    <dbReference type="NCBI Taxonomy" id="1746090"/>
    <lineage>
        <taxon>Eukaryota</taxon>
        <taxon>Metamonada</taxon>
        <taxon>Anaeramoebidae</taxon>
        <taxon>Anaeramoeba</taxon>
    </lineage>
</organism>
<dbReference type="InterPro" id="IPR056798">
    <property type="entry name" value="ADH_Fe_C"/>
</dbReference>
<comment type="similarity">
    <text evidence="1">Belongs to the iron-containing alcohol dehydrogenase family.</text>
</comment>
<dbReference type="PANTHER" id="PTHR11496:SF102">
    <property type="entry name" value="ALCOHOL DEHYDROGENASE 4"/>
    <property type="match status" value="1"/>
</dbReference>
<dbReference type="Proteomes" id="UP001149090">
    <property type="component" value="Unassembled WGS sequence"/>
</dbReference>
<feature type="domain" description="Fe-containing alcohol dehydrogenase-like C-terminal" evidence="4">
    <location>
        <begin position="204"/>
        <end position="375"/>
    </location>
</feature>
<evidence type="ECO:0000313" key="7">
    <source>
        <dbReference type="Proteomes" id="UP001149090"/>
    </source>
</evidence>